<gene>
    <name evidence="1" type="ORF">CO661_00315</name>
</gene>
<organism evidence="1 2">
    <name type="scientific">Rhizobium fredii</name>
    <name type="common">Sinorhizobium fredii</name>
    <dbReference type="NCBI Taxonomy" id="380"/>
    <lineage>
        <taxon>Bacteria</taxon>
        <taxon>Pseudomonadati</taxon>
        <taxon>Pseudomonadota</taxon>
        <taxon>Alphaproteobacteria</taxon>
        <taxon>Hyphomicrobiales</taxon>
        <taxon>Rhizobiaceae</taxon>
        <taxon>Sinorhizobium/Ensifer group</taxon>
        <taxon>Sinorhizobium</taxon>
    </lineage>
</organism>
<name>A0A2A6M6H5_RHIFR</name>
<comment type="caution">
    <text evidence="1">The sequence shown here is derived from an EMBL/GenBank/DDBJ whole genome shotgun (WGS) entry which is preliminary data.</text>
</comment>
<accession>A0A2A6M6H5</accession>
<evidence type="ECO:0000313" key="1">
    <source>
        <dbReference type="EMBL" id="PDT50147.1"/>
    </source>
</evidence>
<evidence type="ECO:0008006" key="3">
    <source>
        <dbReference type="Google" id="ProtNLM"/>
    </source>
</evidence>
<dbReference type="EMBL" id="NWTC01000001">
    <property type="protein sequence ID" value="PDT50147.1"/>
    <property type="molecule type" value="Genomic_DNA"/>
</dbReference>
<protein>
    <recommendedName>
        <fullName evidence="3">TnsA endonuclease N-terminal domain-containing protein</fullName>
    </recommendedName>
</protein>
<evidence type="ECO:0000313" key="2">
    <source>
        <dbReference type="Proteomes" id="UP000220353"/>
    </source>
</evidence>
<sequence>MGISEDKGSVANAGHASHQVFHSIPTIKCEGLRVYRSQTARDVGCLLDVNPSVVSWRCQPVALRVGNYSHIADFLMSDDNGLSWLLDAPDRLGQAHQEAVTKSASDKGLKYRLLSRDEVYSGFRLRNAKDLLRYGGQHVSLGDRIRLLAALDEHGPLPFGECLKTILETKPVAGVAALILGGFIEVDLDEGPIGPETMVRRIAA</sequence>
<proteinExistence type="predicted"/>
<dbReference type="RefSeq" id="WP_097586368.1">
    <property type="nucleotide sequence ID" value="NZ_NWTC01000001.1"/>
</dbReference>
<dbReference type="AlphaFoldDB" id="A0A2A6M6H5"/>
<reference evidence="1 2" key="1">
    <citation type="submission" date="2017-09" db="EMBL/GenBank/DDBJ databases">
        <title>Comparative genomics of rhizobia isolated from Phaseolus vulgaris in China.</title>
        <authorList>
            <person name="Tong W."/>
        </authorList>
    </citation>
    <scope>NUCLEOTIDE SEQUENCE [LARGE SCALE GENOMIC DNA]</scope>
    <source>
        <strain evidence="1 2">PCH1</strain>
    </source>
</reference>
<dbReference type="Proteomes" id="UP000220353">
    <property type="component" value="Unassembled WGS sequence"/>
</dbReference>